<feature type="non-terminal residue" evidence="1">
    <location>
        <position position="31"/>
    </location>
</feature>
<dbReference type="AlphaFoldDB" id="A0A382QGB8"/>
<organism evidence="1">
    <name type="scientific">marine metagenome</name>
    <dbReference type="NCBI Taxonomy" id="408172"/>
    <lineage>
        <taxon>unclassified sequences</taxon>
        <taxon>metagenomes</taxon>
        <taxon>ecological metagenomes</taxon>
    </lineage>
</organism>
<gene>
    <name evidence="1" type="ORF">METZ01_LOCUS336872</name>
</gene>
<reference evidence="1" key="1">
    <citation type="submission" date="2018-05" db="EMBL/GenBank/DDBJ databases">
        <authorList>
            <person name="Lanie J.A."/>
            <person name="Ng W.-L."/>
            <person name="Kazmierczak K.M."/>
            <person name="Andrzejewski T.M."/>
            <person name="Davidsen T.M."/>
            <person name="Wayne K.J."/>
            <person name="Tettelin H."/>
            <person name="Glass J.I."/>
            <person name="Rusch D."/>
            <person name="Podicherti R."/>
            <person name="Tsui H.-C.T."/>
            <person name="Winkler M.E."/>
        </authorList>
    </citation>
    <scope>NUCLEOTIDE SEQUENCE</scope>
</reference>
<dbReference type="EMBL" id="UINC01114012">
    <property type="protein sequence ID" value="SVC84018.1"/>
    <property type="molecule type" value="Genomic_DNA"/>
</dbReference>
<sequence>MSNYTEYYTVVYRNDQRVVTLNQDAKPTKKP</sequence>
<proteinExistence type="predicted"/>
<protein>
    <submittedName>
        <fullName evidence="1">Uncharacterized protein</fullName>
    </submittedName>
</protein>
<evidence type="ECO:0000313" key="1">
    <source>
        <dbReference type="EMBL" id="SVC84018.1"/>
    </source>
</evidence>
<name>A0A382QGB8_9ZZZZ</name>
<accession>A0A382QGB8</accession>